<proteinExistence type="predicted"/>
<protein>
    <submittedName>
        <fullName evidence="2">TAXI family TRAP transporter solute-binding subunit</fullName>
    </submittedName>
</protein>
<dbReference type="InterPro" id="IPR011852">
    <property type="entry name" value="TRAP_TAXI"/>
</dbReference>
<dbReference type="PANTHER" id="PTHR42941">
    <property type="entry name" value="SLL1037 PROTEIN"/>
    <property type="match status" value="1"/>
</dbReference>
<reference evidence="3" key="1">
    <citation type="journal article" date="2019" name="Int. J. Syst. Evol. Microbiol.">
        <title>The Global Catalogue of Microorganisms (GCM) 10K type strain sequencing project: providing services to taxonomists for standard genome sequencing and annotation.</title>
        <authorList>
            <consortium name="The Broad Institute Genomics Platform"/>
            <consortium name="The Broad Institute Genome Sequencing Center for Infectious Disease"/>
            <person name="Wu L."/>
            <person name="Ma J."/>
        </authorList>
    </citation>
    <scope>NUCLEOTIDE SEQUENCE [LARGE SCALE GENOMIC DNA]</scope>
    <source>
        <strain evidence="3">JCM 6305</strain>
    </source>
</reference>
<dbReference type="NCBIfam" id="TIGR02122">
    <property type="entry name" value="TRAP_TAXI"/>
    <property type="match status" value="1"/>
</dbReference>
<sequence>MFAPGPRLSLPRTDPGRIDPVVPPSSRRPGTRRLLRAAAGAVAALALLLWWLLPGGGPAPSGSVVFATGARGGVYERYGELLKEQLGRDLPEVDVTLASSEGSVENIERLVSGEASFTIAAADAVAAYLEEDRPGADRLRACARLYDDYIQLVVPADSPVRSAEDLEGLRVGLGQQRSGVNLIAGRLLRAAGLDPRRDVVPVLEGIGRMPDLLARGELDAFFWSGGLPTGAIEELAEAADIRLVPLGDLVPKLHAQEPETRSYRAALMPADAYPGVQRGKAIETIAVANLLVTVEGTDDALTEGITRSVINSRDRIGRAVHAAQKVDLRTAIYTHPLDLHRGAERYYRSVKS</sequence>
<dbReference type="Proteomes" id="UP001501638">
    <property type="component" value="Unassembled WGS sequence"/>
</dbReference>
<feature type="region of interest" description="Disordered" evidence="1">
    <location>
        <begin position="1"/>
        <end position="29"/>
    </location>
</feature>
<organism evidence="2 3">
    <name type="scientific">Streptomyces macrosporus</name>
    <dbReference type="NCBI Taxonomy" id="44032"/>
    <lineage>
        <taxon>Bacteria</taxon>
        <taxon>Bacillati</taxon>
        <taxon>Actinomycetota</taxon>
        <taxon>Actinomycetes</taxon>
        <taxon>Kitasatosporales</taxon>
        <taxon>Streptomycetaceae</taxon>
        <taxon>Streptomyces</taxon>
    </lineage>
</organism>
<name>A0ABP5X868_9ACTN</name>
<dbReference type="SUPFAM" id="SSF53850">
    <property type="entry name" value="Periplasmic binding protein-like II"/>
    <property type="match status" value="1"/>
</dbReference>
<dbReference type="EMBL" id="BAAASZ010000026">
    <property type="protein sequence ID" value="GAA2448199.1"/>
    <property type="molecule type" value="Genomic_DNA"/>
</dbReference>
<gene>
    <name evidence="2" type="ORF">GCM10010405_34450</name>
</gene>
<accession>A0ABP5X868</accession>
<evidence type="ECO:0000313" key="3">
    <source>
        <dbReference type="Proteomes" id="UP001501638"/>
    </source>
</evidence>
<evidence type="ECO:0000256" key="1">
    <source>
        <dbReference type="SAM" id="MobiDB-lite"/>
    </source>
</evidence>
<dbReference type="Gene3D" id="3.40.190.10">
    <property type="entry name" value="Periplasmic binding protein-like II"/>
    <property type="match status" value="2"/>
</dbReference>
<comment type="caution">
    <text evidence="2">The sequence shown here is derived from an EMBL/GenBank/DDBJ whole genome shotgun (WGS) entry which is preliminary data.</text>
</comment>
<keyword evidence="3" id="KW-1185">Reference proteome</keyword>
<dbReference type="PANTHER" id="PTHR42941:SF1">
    <property type="entry name" value="SLL1037 PROTEIN"/>
    <property type="match status" value="1"/>
</dbReference>
<dbReference type="Pfam" id="PF16868">
    <property type="entry name" value="NMT1_3"/>
    <property type="match status" value="1"/>
</dbReference>
<evidence type="ECO:0000313" key="2">
    <source>
        <dbReference type="EMBL" id="GAA2448199.1"/>
    </source>
</evidence>